<dbReference type="Gene3D" id="3.40.30.10">
    <property type="entry name" value="Glutaredoxin"/>
    <property type="match status" value="1"/>
</dbReference>
<name>A0A7S4PSJ8_9DINO</name>
<organism evidence="2">
    <name type="scientific">Alexandrium monilatum</name>
    <dbReference type="NCBI Taxonomy" id="311494"/>
    <lineage>
        <taxon>Eukaryota</taxon>
        <taxon>Sar</taxon>
        <taxon>Alveolata</taxon>
        <taxon>Dinophyceae</taxon>
        <taxon>Gonyaulacales</taxon>
        <taxon>Pyrocystaceae</taxon>
        <taxon>Alexandrium</taxon>
    </lineage>
</organism>
<dbReference type="EMBL" id="HBNR01001344">
    <property type="protein sequence ID" value="CAE4561333.1"/>
    <property type="molecule type" value="Transcribed_RNA"/>
</dbReference>
<dbReference type="InterPro" id="IPR001853">
    <property type="entry name" value="DSBA-like_thioredoxin_dom"/>
</dbReference>
<dbReference type="GO" id="GO:0016491">
    <property type="term" value="F:oxidoreductase activity"/>
    <property type="evidence" value="ECO:0007669"/>
    <property type="project" value="InterPro"/>
</dbReference>
<evidence type="ECO:0000259" key="1">
    <source>
        <dbReference type="Pfam" id="PF01323"/>
    </source>
</evidence>
<sequence length="171" mass="19225">MIDPNTKESGESKQAYCRKRGWGGGWKPPNMREWSWWPNTLNAHRVCVALEEMDANNPDLTQRQRDQRGLDLVKKYYELTYERDINISTPEGAAQAMEELGYAKGADVVKWLKEGGGFEKVVQQDTFAKRDMDIHGVPHFVISDGSGNPVTELHGAQHTAGFLAAFSKVKS</sequence>
<dbReference type="SUPFAM" id="SSF52833">
    <property type="entry name" value="Thioredoxin-like"/>
    <property type="match status" value="1"/>
</dbReference>
<feature type="domain" description="DSBA-like thioredoxin" evidence="1">
    <location>
        <begin position="66"/>
        <end position="162"/>
    </location>
</feature>
<proteinExistence type="predicted"/>
<reference evidence="2" key="1">
    <citation type="submission" date="2021-01" db="EMBL/GenBank/DDBJ databases">
        <authorList>
            <person name="Corre E."/>
            <person name="Pelletier E."/>
            <person name="Niang G."/>
            <person name="Scheremetjew M."/>
            <person name="Finn R."/>
            <person name="Kale V."/>
            <person name="Holt S."/>
            <person name="Cochrane G."/>
            <person name="Meng A."/>
            <person name="Brown T."/>
            <person name="Cohen L."/>
        </authorList>
    </citation>
    <scope>NUCLEOTIDE SEQUENCE</scope>
    <source>
        <strain evidence="2">CCMP3105</strain>
    </source>
</reference>
<accession>A0A7S4PSJ8</accession>
<evidence type="ECO:0000313" key="2">
    <source>
        <dbReference type="EMBL" id="CAE4561333.1"/>
    </source>
</evidence>
<dbReference type="Pfam" id="PF01323">
    <property type="entry name" value="DSBA"/>
    <property type="match status" value="1"/>
</dbReference>
<protein>
    <recommendedName>
        <fullName evidence="1">DSBA-like thioredoxin domain-containing protein</fullName>
    </recommendedName>
</protein>
<dbReference type="InterPro" id="IPR036249">
    <property type="entry name" value="Thioredoxin-like_sf"/>
</dbReference>
<gene>
    <name evidence="2" type="ORF">AMON00008_LOCUS952</name>
</gene>
<dbReference type="AlphaFoldDB" id="A0A7S4PSJ8"/>